<feature type="coiled-coil region" evidence="6">
    <location>
        <begin position="513"/>
        <end position="540"/>
    </location>
</feature>
<evidence type="ECO:0000256" key="6">
    <source>
        <dbReference type="SAM" id="Coils"/>
    </source>
</evidence>
<feature type="domain" description="PAC" evidence="9">
    <location>
        <begin position="340"/>
        <end position="391"/>
    </location>
</feature>
<dbReference type="InterPro" id="IPR003594">
    <property type="entry name" value="HATPase_dom"/>
</dbReference>
<evidence type="ECO:0000256" key="5">
    <source>
        <dbReference type="ARBA" id="ARBA00022777"/>
    </source>
</evidence>
<proteinExistence type="predicted"/>
<evidence type="ECO:0000313" key="11">
    <source>
        <dbReference type="Proteomes" id="UP001168552"/>
    </source>
</evidence>
<feature type="domain" description="PAS" evidence="8">
    <location>
        <begin position="147"/>
        <end position="190"/>
    </location>
</feature>
<dbReference type="Proteomes" id="UP001168552">
    <property type="component" value="Unassembled WGS sequence"/>
</dbReference>
<dbReference type="Pfam" id="PF13426">
    <property type="entry name" value="PAS_9"/>
    <property type="match status" value="1"/>
</dbReference>
<dbReference type="Gene3D" id="2.10.70.100">
    <property type="match status" value="1"/>
</dbReference>
<dbReference type="CDD" id="cd00130">
    <property type="entry name" value="PAS"/>
    <property type="match status" value="4"/>
</dbReference>
<gene>
    <name evidence="10" type="ORF">QWY31_03530</name>
</gene>
<sequence length="913" mass="104666">MGRLIQAEERVAALTQMLNSHEEMYRNLFNNLGDEVHQWRLIRDDRGAIVTWELVDANPSALKSWNKTKEEVIGKLTNEIFGYDATAQFMPTIRKIFEMHESVTWVEYFEPTHQYLSMKTIPMGEYFISTGRDITSDILAERRLKESEQKFKSLFKNSSVAKILVDTHGNYLDVNDSACELLGYSFEELMMMSISQIINAPLQSEDTYFQRRNEASEIEIKRKDGEIRMVEVFTKEIDSNQYLSTLIDVTEKRKNERERILAEEKLRNITNSVPGAIYQFKFHADGSYSMPYISERAVDLLGFDYEKMMDVNFLFSRIHPEDMERIMHSIFEANIENTLWSQEFKTLNSAGAIVWIKGYSYSIRDFDGGIVHNGVFLDVTEKKQAEEALRVSQQEYQNITENLPGIVLRHRLTAEGRNELLFVSKGVEDMYGVPAEEVMADNQLIWKRIPQEDFAIFMALIQESAKKLSPWKFEHRVQLTDQTEKWVLMKGIPFEQYDGSIIWDTIGIDITPQKKAEQELEQLNKNLEDLVQERAMKAIKLAKELELYWLAAENAKSGVWRLDMRTNKLEWDDIMYQLYGIDRKDFSGAFDAWGKNLHPEDKDRAINDFNEAISKRTIFDSLFRIINPNTHQISHIRAKGKVELDEEGNVIAVYGTNWDVTREMELADEREKALNTLKETQSQLIQSEKMASLGVLTAGVAHEINNPLNYIHGGYTAIKNLVEEQKEIERAELSECLEWIKIGTDRATQIVKSLNLFSRNTNSLIEECSIHALIDDSLLILQNKYKGRIDIIKKYSSAQPLVVGNSGRLSQALLNLLSNAIDAIANKGAISIETALSKKYIKISISDNGCGIAPEIIERVIDPFFTTKPPGKGTGLGLYITKAIMDEHNGRMQITSELNKGTLVVLELPNKNV</sequence>
<dbReference type="PANTHER" id="PTHR43304">
    <property type="entry name" value="PHYTOCHROME-LIKE PROTEIN CPH1"/>
    <property type="match status" value="1"/>
</dbReference>
<dbReference type="InterPro" id="IPR013655">
    <property type="entry name" value="PAS_fold_3"/>
</dbReference>
<dbReference type="CDD" id="cd00082">
    <property type="entry name" value="HisKA"/>
    <property type="match status" value="1"/>
</dbReference>
<dbReference type="PROSITE" id="PS50112">
    <property type="entry name" value="PAS"/>
    <property type="match status" value="4"/>
</dbReference>
<dbReference type="Pfam" id="PF08447">
    <property type="entry name" value="PAS_3"/>
    <property type="match status" value="3"/>
</dbReference>
<dbReference type="Gene3D" id="3.30.450.20">
    <property type="entry name" value="PAS domain"/>
    <property type="match status" value="5"/>
</dbReference>
<feature type="domain" description="PAS" evidence="8">
    <location>
        <begin position="392"/>
        <end position="468"/>
    </location>
</feature>
<protein>
    <recommendedName>
        <fullName evidence="2">histidine kinase</fullName>
        <ecNumber evidence="2">2.7.13.3</ecNumber>
    </recommendedName>
</protein>
<dbReference type="Gene3D" id="1.10.287.130">
    <property type="match status" value="1"/>
</dbReference>
<dbReference type="SMART" id="SM00086">
    <property type="entry name" value="PAC"/>
    <property type="match status" value="4"/>
</dbReference>
<feature type="domain" description="PAS" evidence="8">
    <location>
        <begin position="262"/>
        <end position="338"/>
    </location>
</feature>
<dbReference type="InterPro" id="IPR052162">
    <property type="entry name" value="Sensor_kinase/Photoreceptor"/>
</dbReference>
<dbReference type="SUPFAM" id="SSF47384">
    <property type="entry name" value="Homodimeric domain of signal transducing histidine kinase"/>
    <property type="match status" value="1"/>
</dbReference>
<dbReference type="InterPro" id="IPR005467">
    <property type="entry name" value="His_kinase_dom"/>
</dbReference>
<evidence type="ECO:0000259" key="8">
    <source>
        <dbReference type="PROSITE" id="PS50112"/>
    </source>
</evidence>
<dbReference type="Pfam" id="PF02518">
    <property type="entry name" value="HATPase_c"/>
    <property type="match status" value="1"/>
</dbReference>
<organism evidence="10 11">
    <name type="scientific">Shiella aurantiaca</name>
    <dbReference type="NCBI Taxonomy" id="3058365"/>
    <lineage>
        <taxon>Bacteria</taxon>
        <taxon>Pseudomonadati</taxon>
        <taxon>Bacteroidota</taxon>
        <taxon>Cytophagia</taxon>
        <taxon>Cytophagales</taxon>
        <taxon>Shiellaceae</taxon>
        <taxon>Shiella</taxon>
    </lineage>
</organism>
<keyword evidence="3" id="KW-0597">Phosphoprotein</keyword>
<dbReference type="InterPro" id="IPR003661">
    <property type="entry name" value="HisK_dim/P_dom"/>
</dbReference>
<keyword evidence="4" id="KW-0808">Transferase</keyword>
<dbReference type="SMART" id="SM00388">
    <property type="entry name" value="HisKA"/>
    <property type="match status" value="1"/>
</dbReference>
<dbReference type="PANTHER" id="PTHR43304:SF1">
    <property type="entry name" value="PAC DOMAIN-CONTAINING PROTEIN"/>
    <property type="match status" value="1"/>
</dbReference>
<dbReference type="InterPro" id="IPR001610">
    <property type="entry name" value="PAC"/>
</dbReference>
<name>A0ABT8F3I1_9BACT</name>
<dbReference type="InterPro" id="IPR036890">
    <property type="entry name" value="HATPase_C_sf"/>
</dbReference>
<dbReference type="EMBL" id="JAUHJS010000002">
    <property type="protein sequence ID" value="MDN4164556.1"/>
    <property type="molecule type" value="Genomic_DNA"/>
</dbReference>
<accession>A0ABT8F3I1</accession>
<evidence type="ECO:0000256" key="1">
    <source>
        <dbReference type="ARBA" id="ARBA00000085"/>
    </source>
</evidence>
<dbReference type="SMART" id="SM00091">
    <property type="entry name" value="PAS"/>
    <property type="match status" value="5"/>
</dbReference>
<keyword evidence="6" id="KW-0175">Coiled coil</keyword>
<reference evidence="10" key="1">
    <citation type="submission" date="2023-06" db="EMBL/GenBank/DDBJ databases">
        <title>Cytophagales bacterium Strain LB-30, isolated from soil.</title>
        <authorList>
            <person name="Liu B."/>
        </authorList>
    </citation>
    <scope>NUCLEOTIDE SEQUENCE</scope>
    <source>
        <strain evidence="10">LB-30</strain>
    </source>
</reference>
<comment type="caution">
    <text evidence="10">The sequence shown here is derived from an EMBL/GenBank/DDBJ whole genome shotgun (WGS) entry which is preliminary data.</text>
</comment>
<dbReference type="InterPro" id="IPR036097">
    <property type="entry name" value="HisK_dim/P_sf"/>
</dbReference>
<feature type="domain" description="PAS" evidence="8">
    <location>
        <begin position="544"/>
        <end position="616"/>
    </location>
</feature>
<feature type="coiled-coil region" evidence="6">
    <location>
        <begin position="4"/>
        <end position="31"/>
    </location>
</feature>
<dbReference type="InterPro" id="IPR004358">
    <property type="entry name" value="Sig_transdc_His_kin-like_C"/>
</dbReference>
<dbReference type="SUPFAM" id="SSF55785">
    <property type="entry name" value="PYP-like sensor domain (PAS domain)"/>
    <property type="match status" value="5"/>
</dbReference>
<dbReference type="Pfam" id="PF00512">
    <property type="entry name" value="HisKA"/>
    <property type="match status" value="1"/>
</dbReference>
<keyword evidence="5" id="KW-0418">Kinase</keyword>
<dbReference type="SMART" id="SM00387">
    <property type="entry name" value="HATPase_c"/>
    <property type="match status" value="1"/>
</dbReference>
<evidence type="ECO:0000256" key="3">
    <source>
        <dbReference type="ARBA" id="ARBA00022553"/>
    </source>
</evidence>
<comment type="catalytic activity">
    <reaction evidence="1">
        <text>ATP + protein L-histidine = ADP + protein N-phospho-L-histidine.</text>
        <dbReference type="EC" id="2.7.13.3"/>
    </reaction>
</comment>
<dbReference type="NCBIfam" id="TIGR00229">
    <property type="entry name" value="sensory_box"/>
    <property type="match status" value="3"/>
</dbReference>
<dbReference type="InterPro" id="IPR035965">
    <property type="entry name" value="PAS-like_dom_sf"/>
</dbReference>
<feature type="domain" description="PAC" evidence="9">
    <location>
        <begin position="471"/>
        <end position="522"/>
    </location>
</feature>
<evidence type="ECO:0000259" key="9">
    <source>
        <dbReference type="PROSITE" id="PS50113"/>
    </source>
</evidence>
<evidence type="ECO:0000313" key="10">
    <source>
        <dbReference type="EMBL" id="MDN4164556.1"/>
    </source>
</evidence>
<dbReference type="PROSITE" id="PS50113">
    <property type="entry name" value="PAC"/>
    <property type="match status" value="2"/>
</dbReference>
<feature type="domain" description="Histidine kinase" evidence="7">
    <location>
        <begin position="699"/>
        <end position="912"/>
    </location>
</feature>
<dbReference type="PROSITE" id="PS50109">
    <property type="entry name" value="HIS_KIN"/>
    <property type="match status" value="1"/>
</dbReference>
<dbReference type="Gene3D" id="3.30.565.10">
    <property type="entry name" value="Histidine kinase-like ATPase, C-terminal domain"/>
    <property type="match status" value="1"/>
</dbReference>
<dbReference type="PRINTS" id="PR00344">
    <property type="entry name" value="BCTRLSENSOR"/>
</dbReference>
<keyword evidence="11" id="KW-1185">Reference proteome</keyword>
<dbReference type="InterPro" id="IPR000014">
    <property type="entry name" value="PAS"/>
</dbReference>
<dbReference type="EC" id="2.7.13.3" evidence="2"/>
<evidence type="ECO:0000259" key="7">
    <source>
        <dbReference type="PROSITE" id="PS50109"/>
    </source>
</evidence>
<dbReference type="InterPro" id="IPR000700">
    <property type="entry name" value="PAS-assoc_C"/>
</dbReference>
<evidence type="ECO:0000256" key="4">
    <source>
        <dbReference type="ARBA" id="ARBA00022679"/>
    </source>
</evidence>
<dbReference type="SUPFAM" id="SSF55874">
    <property type="entry name" value="ATPase domain of HSP90 chaperone/DNA topoisomerase II/histidine kinase"/>
    <property type="match status" value="1"/>
</dbReference>
<feature type="coiled-coil region" evidence="6">
    <location>
        <begin position="663"/>
        <end position="690"/>
    </location>
</feature>
<evidence type="ECO:0000256" key="2">
    <source>
        <dbReference type="ARBA" id="ARBA00012438"/>
    </source>
</evidence>